<dbReference type="CDD" id="cd05233">
    <property type="entry name" value="SDR_c"/>
    <property type="match status" value="1"/>
</dbReference>
<dbReference type="InterPro" id="IPR002347">
    <property type="entry name" value="SDR_fam"/>
</dbReference>
<dbReference type="Pfam" id="PF00106">
    <property type="entry name" value="adh_short"/>
    <property type="match status" value="1"/>
</dbReference>
<dbReference type="PRINTS" id="PR00081">
    <property type="entry name" value="GDHRDH"/>
</dbReference>
<evidence type="ECO:0000313" key="3">
    <source>
        <dbReference type="EMBL" id="APG08588.1"/>
    </source>
</evidence>
<dbReference type="InterPro" id="IPR020904">
    <property type="entry name" value="Sc_DH/Rdtase_CS"/>
</dbReference>
<dbReference type="Proteomes" id="UP000181962">
    <property type="component" value="Chromosome"/>
</dbReference>
<keyword evidence="2" id="KW-0560">Oxidoreductase</keyword>
<proteinExistence type="inferred from homology"/>
<evidence type="ECO:0000256" key="1">
    <source>
        <dbReference type="ARBA" id="ARBA00006484"/>
    </source>
</evidence>
<reference evidence="3 4" key="1">
    <citation type="submission" date="2016-11" db="EMBL/GenBank/DDBJ databases">
        <title>Complete Genome Sequence of Bradyrhizobium sp. strain J5, an isolated from soybean nodule in Hokkaido.</title>
        <authorList>
            <person name="Kanehara K."/>
        </authorList>
    </citation>
    <scope>NUCLEOTIDE SEQUENCE [LARGE SCALE GENOMIC DNA]</scope>
    <source>
        <strain evidence="3 4">J5</strain>
    </source>
</reference>
<dbReference type="PANTHER" id="PTHR43669:SF3">
    <property type="entry name" value="ALCOHOL DEHYDROGENASE, PUTATIVE (AFU_ORTHOLOGUE AFUA_3G03445)-RELATED"/>
    <property type="match status" value="1"/>
</dbReference>
<dbReference type="AlphaFoldDB" id="A0A1L3F5K2"/>
<protein>
    <submittedName>
        <fullName evidence="3">Short-chain dehydrogenase</fullName>
    </submittedName>
</protein>
<comment type="similarity">
    <text evidence="1">Belongs to the short-chain dehydrogenases/reductases (SDR) family.</text>
</comment>
<sequence>MQVTGKVVVVTGGANGIGKALCEAFHKAGAAKVVVADMDAANARAVAATVDGAAFRCDVAQEKEVAHVIEETERQFGPIELFCSNAGIGGGFDPMSVNAGGASDEPWQRSWAIHVMAHVYAARYLIPRMKARGGGYFLNTISAAGLLSQVGSPAYSTTKHAAVGFAENLAISHKADNIKVSILCPQGVDTNMLRSIPKGPQSGDGDLTPEQVAKDVLAGLEQETFLILPHPQVLGYMRKKTENYDRWIGGMAKIQAKMREEFGK</sequence>
<dbReference type="InterPro" id="IPR036291">
    <property type="entry name" value="NAD(P)-bd_dom_sf"/>
</dbReference>
<evidence type="ECO:0000256" key="2">
    <source>
        <dbReference type="ARBA" id="ARBA00023002"/>
    </source>
</evidence>
<organism evidence="3 4">
    <name type="scientific">Bradyrhizobium japonicum</name>
    <dbReference type="NCBI Taxonomy" id="375"/>
    <lineage>
        <taxon>Bacteria</taxon>
        <taxon>Pseudomonadati</taxon>
        <taxon>Pseudomonadota</taxon>
        <taxon>Alphaproteobacteria</taxon>
        <taxon>Hyphomicrobiales</taxon>
        <taxon>Nitrobacteraceae</taxon>
        <taxon>Bradyrhizobium</taxon>
    </lineage>
</organism>
<dbReference type="PROSITE" id="PS00061">
    <property type="entry name" value="ADH_SHORT"/>
    <property type="match status" value="1"/>
</dbReference>
<accession>A0A1L3F5K2</accession>
<dbReference type="EMBL" id="CP017637">
    <property type="protein sequence ID" value="APG08588.1"/>
    <property type="molecule type" value="Genomic_DNA"/>
</dbReference>
<dbReference type="GO" id="GO:0016491">
    <property type="term" value="F:oxidoreductase activity"/>
    <property type="evidence" value="ECO:0007669"/>
    <property type="project" value="UniProtKB-KW"/>
</dbReference>
<dbReference type="SUPFAM" id="SSF51735">
    <property type="entry name" value="NAD(P)-binding Rossmann-fold domains"/>
    <property type="match status" value="1"/>
</dbReference>
<gene>
    <name evidence="3" type="ORF">BKD09_09625</name>
</gene>
<dbReference type="OrthoDB" id="210852at2"/>
<dbReference type="PANTHER" id="PTHR43669">
    <property type="entry name" value="5-KETO-D-GLUCONATE 5-REDUCTASE"/>
    <property type="match status" value="1"/>
</dbReference>
<dbReference type="RefSeq" id="WP_071909673.1">
    <property type="nucleotide sequence ID" value="NZ_CP017637.1"/>
</dbReference>
<evidence type="ECO:0000313" key="4">
    <source>
        <dbReference type="Proteomes" id="UP000181962"/>
    </source>
</evidence>
<dbReference type="Gene3D" id="3.40.50.720">
    <property type="entry name" value="NAD(P)-binding Rossmann-like Domain"/>
    <property type="match status" value="1"/>
</dbReference>
<name>A0A1L3F5K2_BRAJP</name>